<evidence type="ECO:0000313" key="2">
    <source>
        <dbReference type="EMBL" id="TCJ87783.1"/>
    </source>
</evidence>
<dbReference type="Gene3D" id="1.10.10.10">
    <property type="entry name" value="Winged helix-like DNA-binding domain superfamily/Winged helix DNA-binding domain"/>
    <property type="match status" value="2"/>
</dbReference>
<dbReference type="InterPro" id="IPR036388">
    <property type="entry name" value="WH-like_DNA-bd_sf"/>
</dbReference>
<dbReference type="EMBL" id="SMFQ01000003">
    <property type="protein sequence ID" value="TCJ87783.1"/>
    <property type="molecule type" value="Genomic_DNA"/>
</dbReference>
<dbReference type="PANTHER" id="PTHR38768:SF1">
    <property type="entry name" value="UPF0502 PROTEIN YCEH"/>
    <property type="match status" value="1"/>
</dbReference>
<accession>A0A4R1F1K8</accession>
<evidence type="ECO:0000256" key="1">
    <source>
        <dbReference type="SAM" id="MobiDB-lite"/>
    </source>
</evidence>
<feature type="region of interest" description="Disordered" evidence="1">
    <location>
        <begin position="1"/>
        <end position="24"/>
    </location>
</feature>
<dbReference type="OrthoDB" id="9784785at2"/>
<keyword evidence="3" id="KW-1185">Reference proteome</keyword>
<sequence>MDETLENTDSNSDDLLDETQDEVSQEPAYFTALEARVIGSLMEKHLTTPNNYPLTINSLSNACNQKSNREPVMNLTEGQVGHTVNALVERKLAGIDYGERSNKISHRVCTELDIDRKQQAILTVLLLRKPQTLNDLKTRTARMVDFESNDEIHDNLIAMIEREMPLVTLIPKGAGRREDRFAHTLCGEVSVEDIEKDAVSISSIPLDNDRLDAIEARLAAIEAKLGIN</sequence>
<reference evidence="2 3" key="1">
    <citation type="submission" date="2019-03" db="EMBL/GenBank/DDBJ databases">
        <title>Genomic Encyclopedia of Type Strains, Phase IV (KMG-IV): sequencing the most valuable type-strain genomes for metagenomic binning, comparative biology and taxonomic classification.</title>
        <authorList>
            <person name="Goeker M."/>
        </authorList>
    </citation>
    <scope>NUCLEOTIDE SEQUENCE [LARGE SCALE GENOMIC DNA]</scope>
    <source>
        <strain evidence="2 3">DSM 24830</strain>
    </source>
</reference>
<comment type="caution">
    <text evidence="2">The sequence shown here is derived from an EMBL/GenBank/DDBJ whole genome shotgun (WGS) entry which is preliminary data.</text>
</comment>
<organism evidence="2 3">
    <name type="scientific">Cocleimonas flava</name>
    <dbReference type="NCBI Taxonomy" id="634765"/>
    <lineage>
        <taxon>Bacteria</taxon>
        <taxon>Pseudomonadati</taxon>
        <taxon>Pseudomonadota</taxon>
        <taxon>Gammaproteobacteria</taxon>
        <taxon>Thiotrichales</taxon>
        <taxon>Thiotrichaceae</taxon>
        <taxon>Cocleimonas</taxon>
    </lineage>
</organism>
<dbReference type="AlphaFoldDB" id="A0A4R1F1K8"/>
<dbReference type="Pfam" id="PF04337">
    <property type="entry name" value="DUF480"/>
    <property type="match status" value="1"/>
</dbReference>
<dbReference type="InterPro" id="IPR036390">
    <property type="entry name" value="WH_DNA-bd_sf"/>
</dbReference>
<dbReference type="SUPFAM" id="SSF46785">
    <property type="entry name" value="Winged helix' DNA-binding domain"/>
    <property type="match status" value="2"/>
</dbReference>
<evidence type="ECO:0000313" key="3">
    <source>
        <dbReference type="Proteomes" id="UP000294887"/>
    </source>
</evidence>
<dbReference type="InterPro" id="IPR007432">
    <property type="entry name" value="DUF480"/>
</dbReference>
<name>A0A4R1F1K8_9GAMM</name>
<gene>
    <name evidence="2" type="ORF">EV695_2298</name>
</gene>
<dbReference type="RefSeq" id="WP_131906033.1">
    <property type="nucleotide sequence ID" value="NZ_BAAAFU010000004.1"/>
</dbReference>
<proteinExistence type="predicted"/>
<protein>
    <submittedName>
        <fullName evidence="2">Uncharacterized protein</fullName>
    </submittedName>
</protein>
<dbReference type="Proteomes" id="UP000294887">
    <property type="component" value="Unassembled WGS sequence"/>
</dbReference>
<dbReference type="PANTHER" id="PTHR38768">
    <property type="entry name" value="UPF0502 PROTEIN YCEH"/>
    <property type="match status" value="1"/>
</dbReference>